<name>Q7MV95_PORGI</name>
<dbReference type="PANTHER" id="PTHR30383:SF29">
    <property type="entry name" value="SGNH HYDROLASE-TYPE ESTERASE DOMAIN-CONTAINING PROTEIN"/>
    <property type="match status" value="1"/>
</dbReference>
<evidence type="ECO:0000259" key="1">
    <source>
        <dbReference type="Pfam" id="PF13472"/>
    </source>
</evidence>
<keyword evidence="3" id="KW-1185">Reference proteome</keyword>
<feature type="domain" description="SGNH hydrolase-type esterase" evidence="1">
    <location>
        <begin position="68"/>
        <end position="259"/>
    </location>
</feature>
<organism evidence="2 3">
    <name type="scientific">Porphyromonas gingivalis (strain ATCC BAA-308 / W83)</name>
    <dbReference type="NCBI Taxonomy" id="242619"/>
    <lineage>
        <taxon>Bacteria</taxon>
        <taxon>Pseudomonadati</taxon>
        <taxon>Bacteroidota</taxon>
        <taxon>Bacteroidia</taxon>
        <taxon>Bacteroidales</taxon>
        <taxon>Porphyromonadaceae</taxon>
        <taxon>Porphyromonas</taxon>
    </lineage>
</organism>
<dbReference type="InterPro" id="IPR036514">
    <property type="entry name" value="SGNH_hydro_sf"/>
</dbReference>
<dbReference type="HOGENOM" id="CLU_1007815_0_0_10"/>
<dbReference type="AlphaFoldDB" id="Q7MV95"/>
<dbReference type="PANTHER" id="PTHR30383">
    <property type="entry name" value="THIOESTERASE 1/PROTEASE 1/LYSOPHOSPHOLIPASE L1"/>
    <property type="match status" value="1"/>
</dbReference>
<dbReference type="STRING" id="242619.PG_1185"/>
<evidence type="ECO:0000313" key="2">
    <source>
        <dbReference type="EMBL" id="AAQ66283.1"/>
    </source>
</evidence>
<dbReference type="KEGG" id="pgi:PG_1185"/>
<dbReference type="InterPro" id="IPR013830">
    <property type="entry name" value="SGNH_hydro"/>
</dbReference>
<evidence type="ECO:0000313" key="3">
    <source>
        <dbReference type="Proteomes" id="UP000000588"/>
    </source>
</evidence>
<dbReference type="EnsemblBacteria" id="AAQ66283">
    <property type="protein sequence ID" value="AAQ66283"/>
    <property type="gene ID" value="PG_1185"/>
</dbReference>
<dbReference type="SUPFAM" id="SSF52266">
    <property type="entry name" value="SGNH hydrolase"/>
    <property type="match status" value="1"/>
</dbReference>
<dbReference type="GO" id="GO:0016788">
    <property type="term" value="F:hydrolase activity, acting on ester bonds"/>
    <property type="evidence" value="ECO:0007669"/>
    <property type="project" value="UniProtKB-ARBA"/>
</dbReference>
<proteinExistence type="predicted"/>
<dbReference type="Gene3D" id="3.40.50.1110">
    <property type="entry name" value="SGNH hydrolase"/>
    <property type="match status" value="1"/>
</dbReference>
<accession>Q7MV95</accession>
<dbReference type="EMBL" id="AE015924">
    <property type="protein sequence ID" value="AAQ66283.1"/>
    <property type="molecule type" value="Genomic_DNA"/>
</dbReference>
<dbReference type="InterPro" id="IPR051532">
    <property type="entry name" value="Ester_Hydrolysis_Enzymes"/>
</dbReference>
<dbReference type="CDD" id="cd01825">
    <property type="entry name" value="SGNH_hydrolase_peri1"/>
    <property type="match status" value="1"/>
</dbReference>
<dbReference type="Proteomes" id="UP000000588">
    <property type="component" value="Chromosome"/>
</dbReference>
<gene>
    <name evidence="2" type="ordered locus">PG_1185</name>
</gene>
<protein>
    <recommendedName>
        <fullName evidence="1">SGNH hydrolase-type esterase domain-containing protein</fullName>
    </recommendedName>
</protein>
<dbReference type="eggNOG" id="COG2755">
    <property type="taxonomic scope" value="Bacteria"/>
</dbReference>
<reference evidence="2 3" key="1">
    <citation type="journal article" date="2003" name="J. Bacteriol.">
        <title>Complete genome sequence of the oral pathogenic bacterium Porphyromonas gingivalis strain W83.</title>
        <authorList>
            <person name="Nelson K."/>
            <person name="Fleishmann R."/>
            <person name="DeBoy R."/>
            <person name="Paulsen I."/>
            <person name="Fouts D."/>
            <person name="Eisen J."/>
            <person name="Daugherty S."/>
            <person name="Dodson R."/>
            <person name="Durkin A."/>
            <person name="Gwinn M."/>
            <person name="Haft D."/>
            <person name="Kolonay J."/>
            <person name="Nelson W."/>
            <person name="White O."/>
            <person name="Mason T."/>
            <person name="Tallon L."/>
            <person name="Gray J."/>
            <person name="Granger D."/>
            <person name="Tettelin H."/>
            <person name="Dong H."/>
            <person name="Galvin J."/>
            <person name="Duncan M."/>
            <person name="Dewhirst F."/>
            <person name="Fraser C."/>
        </authorList>
    </citation>
    <scope>NUCLEOTIDE SEQUENCE [LARGE SCALE GENOMIC DNA]</scope>
    <source>
        <strain evidence="3">ATCC BAA-308 / W83</strain>
    </source>
</reference>
<sequence length="286" mass="32530">MKPLILKKSIMMPFANRFMLLLLCLTTAFGLSFGQSSLWYEPEGYLDQVWQHIRVDNSNKKTVTILHLGDSHLSGGYFTRSMSAKLAVQYGDKVRFERIGVPGASYSTFSQDKYMQQIKAVEPDLVIISLGTNDSYCFKFSETEMWGNMETFFGMLRQTLEDVPFVLTTPPPSYLRRSVKVAGKNRKGSKRRKNRYRTTYHFNDNTEKASRLIRSYTVEHGMACFDLSAAMGGEAETRQWLRSGLMHTDHIHYTVGGYTRHGGLVADALLGSIVRGKMDRSDQSKL</sequence>
<dbReference type="Pfam" id="PF13472">
    <property type="entry name" value="Lipase_GDSL_2"/>
    <property type="match status" value="1"/>
</dbReference>